<proteinExistence type="inferred from homology"/>
<feature type="short sequence motif" description="DGA/G" evidence="4">
    <location>
        <begin position="339"/>
        <end position="341"/>
    </location>
</feature>
<comment type="function">
    <text evidence="5">Lipolytic acyl hydrolase (LAH).</text>
</comment>
<comment type="similarity">
    <text evidence="5">Belongs to the patatin family.</text>
</comment>
<feature type="active site" description="Nucleophile" evidence="4">
    <location>
        <position position="88"/>
    </location>
</feature>
<comment type="caution">
    <text evidence="8">The sequence shown here is derived from an EMBL/GenBank/DDBJ whole genome shotgun (WGS) entry which is preliminary data.</text>
</comment>
<gene>
    <name evidence="8" type="ORF">WJX72_005958</name>
</gene>
<comment type="domain">
    <text evidence="5">The nitrogen atoms of the two glycine residues in the GGXR motif define the oxyanion hole, and stabilize the oxyanion that forms during the nucleophilic attack by the catalytic serine during substrate cleavage.</text>
</comment>
<evidence type="ECO:0000256" key="2">
    <source>
        <dbReference type="ARBA" id="ARBA00022963"/>
    </source>
</evidence>
<dbReference type="InterPro" id="IPR016035">
    <property type="entry name" value="Acyl_Trfase/lysoPLipase"/>
</dbReference>
<dbReference type="GO" id="GO:0016298">
    <property type="term" value="F:lipase activity"/>
    <property type="evidence" value="ECO:0007669"/>
    <property type="project" value="UniProtKB-ARBA"/>
</dbReference>
<dbReference type="PANTHER" id="PTHR14226:SF78">
    <property type="entry name" value="SLR0060 PROTEIN"/>
    <property type="match status" value="1"/>
</dbReference>
<name>A0AAW1P687_9CHLO</name>
<evidence type="ECO:0000313" key="9">
    <source>
        <dbReference type="Proteomes" id="UP001489004"/>
    </source>
</evidence>
<feature type="short sequence motif" description="GXSXG" evidence="4">
    <location>
        <begin position="86"/>
        <end position="90"/>
    </location>
</feature>
<dbReference type="InterPro" id="IPR002641">
    <property type="entry name" value="PNPLA_dom"/>
</dbReference>
<feature type="domain" description="PNPLA" evidence="7">
    <location>
        <begin position="55"/>
        <end position="352"/>
    </location>
</feature>
<dbReference type="Pfam" id="PF01734">
    <property type="entry name" value="Patatin"/>
    <property type="match status" value="1"/>
</dbReference>
<evidence type="ECO:0000259" key="7">
    <source>
        <dbReference type="PROSITE" id="PS51635"/>
    </source>
</evidence>
<evidence type="ECO:0000313" key="8">
    <source>
        <dbReference type="EMBL" id="KAK9805571.1"/>
    </source>
</evidence>
<keyword evidence="1 4" id="KW-0378">Hydrolase</keyword>
<keyword evidence="2 4" id="KW-0442">Lipid degradation</keyword>
<accession>A0AAW1P687</accession>
<feature type="short sequence motif" description="GXGXXG" evidence="4">
    <location>
        <begin position="59"/>
        <end position="64"/>
    </location>
</feature>
<dbReference type="GO" id="GO:0052689">
    <property type="term" value="F:carboxylic ester hydrolase activity"/>
    <property type="evidence" value="ECO:0007669"/>
    <property type="project" value="UniProtKB-ARBA"/>
</dbReference>
<keyword evidence="3 4" id="KW-0443">Lipid metabolism</keyword>
<dbReference type="AlphaFoldDB" id="A0AAW1P687"/>
<protein>
    <recommendedName>
        <fullName evidence="5">Patatin</fullName>
        <ecNumber evidence="5">3.1.1.-</ecNumber>
    </recommendedName>
</protein>
<dbReference type="InterPro" id="IPR050301">
    <property type="entry name" value="NTE"/>
</dbReference>
<evidence type="ECO:0000256" key="3">
    <source>
        <dbReference type="ARBA" id="ARBA00023098"/>
    </source>
</evidence>
<organism evidence="8 9">
    <name type="scientific">[Myrmecia] bisecta</name>
    <dbReference type="NCBI Taxonomy" id="41462"/>
    <lineage>
        <taxon>Eukaryota</taxon>
        <taxon>Viridiplantae</taxon>
        <taxon>Chlorophyta</taxon>
        <taxon>core chlorophytes</taxon>
        <taxon>Trebouxiophyceae</taxon>
        <taxon>Trebouxiales</taxon>
        <taxon>Trebouxiaceae</taxon>
        <taxon>Myrmecia</taxon>
    </lineage>
</organism>
<dbReference type="Proteomes" id="UP001489004">
    <property type="component" value="Unassembled WGS sequence"/>
</dbReference>
<evidence type="ECO:0000256" key="6">
    <source>
        <dbReference type="SAM" id="MobiDB-lite"/>
    </source>
</evidence>
<dbReference type="GO" id="GO:0016042">
    <property type="term" value="P:lipid catabolic process"/>
    <property type="evidence" value="ECO:0007669"/>
    <property type="project" value="UniProtKB-UniRule"/>
</dbReference>
<dbReference type="EMBL" id="JALJOR010000015">
    <property type="protein sequence ID" value="KAK9805571.1"/>
    <property type="molecule type" value="Genomic_DNA"/>
</dbReference>
<sequence length="499" mass="54038">MAATGADAPVDIGRYEAAAQPYVDRVLALGAKQYSDLISTVVEDGKDKTLQWVDLVMAGGGMLGIAHVGATYVFEKAGLRFHNIGGASAGAINAALVVTKRGEKPDAPSSLNTLRLMANFDFRKFQDDKDSKALWDFAQQAMADGKLSNWEKAQGAWQGLRQKGHLQEVWNRLGLHPGDFFESWIKGQMSDGGLATVRALNQRLKLDSIDSLKIRDGAASATTLDDVRQGKMVLIASDITTQTKAEFPEHAKLYWDNPEDVHPGIFVRASMSVPGFFTPVTITKLPSGPAAEANWQKVGFSKAAADKAWAEAAAAKAAKLAAAHKPVEAPESLKVHLVDGGILSNFPINAFHLPSVPLLPTFGVRFGRNRETHSGYADSTTPLDFAMSLFESSRHILDRDFINKNPDYTQLITNIDDTGFGWLDFNLPNDRKVALFAAGAKAAAEFLERFDWAKYKDTRKFLLDARTTSKAAPGAPMAQSAAAPAAPITPERKKAKVAT</sequence>
<dbReference type="PROSITE" id="PS51635">
    <property type="entry name" value="PNPLA"/>
    <property type="match status" value="1"/>
</dbReference>
<keyword evidence="9" id="KW-1185">Reference proteome</keyword>
<evidence type="ECO:0000256" key="1">
    <source>
        <dbReference type="ARBA" id="ARBA00022801"/>
    </source>
</evidence>
<dbReference type="EC" id="3.1.1.-" evidence="5"/>
<evidence type="ECO:0000256" key="4">
    <source>
        <dbReference type="PROSITE-ProRule" id="PRU01161"/>
    </source>
</evidence>
<feature type="active site" description="Proton acceptor" evidence="4">
    <location>
        <position position="339"/>
    </location>
</feature>
<dbReference type="PANTHER" id="PTHR14226">
    <property type="entry name" value="NEUROPATHY TARGET ESTERASE/SWISS CHEESE D.MELANOGASTER"/>
    <property type="match status" value="1"/>
</dbReference>
<dbReference type="Gene3D" id="3.40.1090.10">
    <property type="entry name" value="Cytosolic phospholipase A2 catalytic domain"/>
    <property type="match status" value="1"/>
</dbReference>
<evidence type="ECO:0000256" key="5">
    <source>
        <dbReference type="RuleBase" id="RU361262"/>
    </source>
</evidence>
<dbReference type="SUPFAM" id="SSF52151">
    <property type="entry name" value="FabD/lysophospholipase-like"/>
    <property type="match status" value="1"/>
</dbReference>
<reference evidence="8 9" key="1">
    <citation type="journal article" date="2024" name="Nat. Commun.">
        <title>Phylogenomics reveals the evolutionary origins of lichenization in chlorophyte algae.</title>
        <authorList>
            <person name="Puginier C."/>
            <person name="Libourel C."/>
            <person name="Otte J."/>
            <person name="Skaloud P."/>
            <person name="Haon M."/>
            <person name="Grisel S."/>
            <person name="Petersen M."/>
            <person name="Berrin J.G."/>
            <person name="Delaux P.M."/>
            <person name="Dal Grande F."/>
            <person name="Keller J."/>
        </authorList>
    </citation>
    <scope>NUCLEOTIDE SEQUENCE [LARGE SCALE GENOMIC DNA]</scope>
    <source>
        <strain evidence="8 9">SAG 2043</strain>
    </source>
</reference>
<feature type="compositionally biased region" description="Low complexity" evidence="6">
    <location>
        <begin position="472"/>
        <end position="486"/>
    </location>
</feature>
<feature type="region of interest" description="Disordered" evidence="6">
    <location>
        <begin position="472"/>
        <end position="499"/>
    </location>
</feature>